<feature type="region of interest" description="Disordered" evidence="1">
    <location>
        <begin position="193"/>
        <end position="217"/>
    </location>
</feature>
<dbReference type="Proteomes" id="UP000190023">
    <property type="component" value="Unassembled WGS sequence"/>
</dbReference>
<dbReference type="OrthoDB" id="5673686at2"/>
<accession>A0A1T0B1Z9</accession>
<protein>
    <recommendedName>
        <fullName evidence="4">DUF669 domain-containing protein</fullName>
    </recommendedName>
</protein>
<dbReference type="AlphaFoldDB" id="A0A1T0B1Z9"/>
<evidence type="ECO:0000256" key="1">
    <source>
        <dbReference type="SAM" id="MobiDB-lite"/>
    </source>
</evidence>
<keyword evidence="3" id="KW-1185">Reference proteome</keyword>
<sequence>MSNTIFTYNQDQAVKAGQAAFITETGAYVGKITLAKWITSQGGAKALELAFEDENGLKSDYLAIYYTKRDGEALPSGSNMIQAIMGCTGVKVLTSAPYQDHLIAPELTNKPIGLMLQKTLRLKQDGSETYSFSVICPFSSKSRKTLSEALENKPAERIDWLVEHTKDKDERAKQNPQQGYAVQNQFYGQEQNTYAKAKNGSYTPPPSDNFDDDIVPF</sequence>
<reference evidence="2 3" key="1">
    <citation type="submission" date="2017-02" db="EMBL/GenBank/DDBJ databases">
        <title>Draft genome sequence of Haemophilus felis CCUG 31170 type strain.</title>
        <authorList>
            <person name="Engstrom-Jakobsson H."/>
            <person name="Salva-Serra F."/>
            <person name="Thorell K."/>
            <person name="Gonzales-Siles L."/>
            <person name="Karlsson R."/>
            <person name="Boulund F."/>
            <person name="Engstrand L."/>
            <person name="Kristiansson E."/>
            <person name="Moore E."/>
        </authorList>
    </citation>
    <scope>NUCLEOTIDE SEQUENCE [LARGE SCALE GENOMIC DNA]</scope>
    <source>
        <strain evidence="2 3">CCUG 31170</strain>
    </source>
</reference>
<proteinExistence type="predicted"/>
<comment type="caution">
    <text evidence="2">The sequence shown here is derived from an EMBL/GenBank/DDBJ whole genome shotgun (WGS) entry which is preliminary data.</text>
</comment>
<evidence type="ECO:0008006" key="4">
    <source>
        <dbReference type="Google" id="ProtNLM"/>
    </source>
</evidence>
<dbReference type="STRING" id="123822.B0188_05525"/>
<name>A0A1T0B1Z9_9PAST</name>
<evidence type="ECO:0000313" key="2">
    <source>
        <dbReference type="EMBL" id="OOS04127.1"/>
    </source>
</evidence>
<dbReference type="EMBL" id="MUYB01000021">
    <property type="protein sequence ID" value="OOS04127.1"/>
    <property type="molecule type" value="Genomic_DNA"/>
</dbReference>
<evidence type="ECO:0000313" key="3">
    <source>
        <dbReference type="Proteomes" id="UP000190023"/>
    </source>
</evidence>
<organism evidence="2 3">
    <name type="scientific">[Haemophilus] felis</name>
    <dbReference type="NCBI Taxonomy" id="123822"/>
    <lineage>
        <taxon>Bacteria</taxon>
        <taxon>Pseudomonadati</taxon>
        <taxon>Pseudomonadota</taxon>
        <taxon>Gammaproteobacteria</taxon>
        <taxon>Pasteurellales</taxon>
        <taxon>Pasteurellaceae</taxon>
    </lineage>
</organism>
<gene>
    <name evidence="2" type="ORF">B0188_05525</name>
</gene>